<comment type="caution">
    <text evidence="1">The sequence shown here is derived from an EMBL/GenBank/DDBJ whole genome shotgun (WGS) entry which is preliminary data.</text>
</comment>
<sequence length="34" mass="3981">MRSHEIEYKLYGDDMQFVAIELAPKKASLQKLVQ</sequence>
<protein>
    <submittedName>
        <fullName evidence="1">Uncharacterized protein</fullName>
    </submittedName>
</protein>
<evidence type="ECO:0000313" key="1">
    <source>
        <dbReference type="EMBL" id="SCM03975.1"/>
    </source>
</evidence>
<proteinExistence type="predicted"/>
<organism evidence="1 2">
    <name type="scientific">Bacillus cytotoxicus</name>
    <dbReference type="NCBI Taxonomy" id="580165"/>
    <lineage>
        <taxon>Bacteria</taxon>
        <taxon>Bacillati</taxon>
        <taxon>Bacillota</taxon>
        <taxon>Bacilli</taxon>
        <taxon>Bacillales</taxon>
        <taxon>Bacillaceae</taxon>
        <taxon>Bacillus</taxon>
        <taxon>Bacillus cereus group</taxon>
    </lineage>
</organism>
<name>A0AAX2CM54_9BACI</name>
<gene>
    <name evidence="1" type="ORF">BCB44BAC_03920</name>
</gene>
<accession>A0AAX2CM54</accession>
<reference evidence="1 2" key="1">
    <citation type="submission" date="2016-08" db="EMBL/GenBank/DDBJ databases">
        <authorList>
            <person name="Loux V."/>
            <person name="Rue O."/>
        </authorList>
    </citation>
    <scope>NUCLEOTIDE SEQUENCE [LARGE SCALE GENOMIC DNA]</scope>
    <source>
        <strain evidence="1 2">AFSSA_08CEB44bac</strain>
    </source>
</reference>
<evidence type="ECO:0000313" key="2">
    <source>
        <dbReference type="Proteomes" id="UP000242164"/>
    </source>
</evidence>
<dbReference type="Proteomes" id="UP000242164">
    <property type="component" value="Unassembled WGS sequence"/>
</dbReference>
<dbReference type="AlphaFoldDB" id="A0AAX2CM54"/>
<dbReference type="EMBL" id="FMIK01000051">
    <property type="protein sequence ID" value="SCM03975.1"/>
    <property type="molecule type" value="Genomic_DNA"/>
</dbReference>